<dbReference type="EMBL" id="JAAVNE010000003">
    <property type="protein sequence ID" value="NKC29891.1"/>
    <property type="molecule type" value="Genomic_DNA"/>
</dbReference>
<organism evidence="3 4">
    <name type="scientific">Falsiroseomonas selenitidurans</name>
    <dbReference type="NCBI Taxonomy" id="2716335"/>
    <lineage>
        <taxon>Bacteria</taxon>
        <taxon>Pseudomonadati</taxon>
        <taxon>Pseudomonadota</taxon>
        <taxon>Alphaproteobacteria</taxon>
        <taxon>Acetobacterales</taxon>
        <taxon>Roseomonadaceae</taxon>
        <taxon>Falsiroseomonas</taxon>
    </lineage>
</organism>
<proteinExistence type="predicted"/>
<dbReference type="PROSITE" id="PS51257">
    <property type="entry name" value="PROKAR_LIPOPROTEIN"/>
    <property type="match status" value="1"/>
</dbReference>
<protein>
    <recommendedName>
        <fullName evidence="5">Outer membrane lipoprotein SlyB</fullName>
    </recommendedName>
</protein>
<gene>
    <name evidence="3" type="ORF">HEQ75_03380</name>
</gene>
<feature type="compositionally biased region" description="Pro residues" evidence="1">
    <location>
        <begin position="201"/>
        <end position="211"/>
    </location>
</feature>
<evidence type="ECO:0000256" key="1">
    <source>
        <dbReference type="SAM" id="MobiDB-lite"/>
    </source>
</evidence>
<keyword evidence="2" id="KW-0732">Signal</keyword>
<sequence>MILLLPRPLLVGLLGLGAAAGLAACRPSYSPDDYATRAVQQMNRVEQAIIIGVRRVTVTAEGSTGAATGGAAGGILGSQAPGGNMAGAIGAVGGALVGGLLGTATERVAGNTDAWEYIVRKGNGELLSVTQRNEVPLAVGERVLVIAGAQARIVPDYTQPVPEDTPPAAPAATPAPAAPLPPGPDPDAAAPAEPAAAPLPAREPTPVPTPEPMAGQAPDSAPEAPEAAAPAPAPAAASEPPPSH</sequence>
<evidence type="ECO:0008006" key="5">
    <source>
        <dbReference type="Google" id="ProtNLM"/>
    </source>
</evidence>
<keyword evidence="4" id="KW-1185">Reference proteome</keyword>
<dbReference type="Proteomes" id="UP000787635">
    <property type="component" value="Unassembled WGS sequence"/>
</dbReference>
<evidence type="ECO:0000256" key="2">
    <source>
        <dbReference type="SAM" id="SignalP"/>
    </source>
</evidence>
<evidence type="ECO:0000313" key="4">
    <source>
        <dbReference type="Proteomes" id="UP000787635"/>
    </source>
</evidence>
<evidence type="ECO:0000313" key="3">
    <source>
        <dbReference type="EMBL" id="NKC29891.1"/>
    </source>
</evidence>
<feature type="chain" id="PRO_5046010897" description="Outer membrane lipoprotein SlyB" evidence="2">
    <location>
        <begin position="24"/>
        <end position="244"/>
    </location>
</feature>
<feature type="compositionally biased region" description="Low complexity" evidence="1">
    <location>
        <begin position="186"/>
        <end position="200"/>
    </location>
</feature>
<feature type="compositionally biased region" description="Low complexity" evidence="1">
    <location>
        <begin position="217"/>
        <end position="238"/>
    </location>
</feature>
<name>A0ABX1DYE2_9PROT</name>
<comment type="caution">
    <text evidence="3">The sequence shown here is derived from an EMBL/GenBank/DDBJ whole genome shotgun (WGS) entry which is preliminary data.</text>
</comment>
<feature type="signal peptide" evidence="2">
    <location>
        <begin position="1"/>
        <end position="23"/>
    </location>
</feature>
<accession>A0ABX1DYE2</accession>
<feature type="region of interest" description="Disordered" evidence="1">
    <location>
        <begin position="157"/>
        <end position="244"/>
    </location>
</feature>
<dbReference type="RefSeq" id="WP_168027515.1">
    <property type="nucleotide sequence ID" value="NZ_JAAVNE010000003.1"/>
</dbReference>
<reference evidence="3 4" key="1">
    <citation type="submission" date="2020-03" db="EMBL/GenBank/DDBJ databases">
        <title>Roseomonas selenitidurans sp. nov. isolated from urban soil.</title>
        <authorList>
            <person name="Liu H."/>
        </authorList>
    </citation>
    <scope>NUCLEOTIDE SEQUENCE [LARGE SCALE GENOMIC DNA]</scope>
    <source>
        <strain evidence="3 4">BU-1</strain>
    </source>
</reference>
<feature type="compositionally biased region" description="Pro residues" evidence="1">
    <location>
        <begin position="176"/>
        <end position="185"/>
    </location>
</feature>